<keyword evidence="7 14" id="KW-0745">Spermidine biosynthesis</keyword>
<keyword evidence="11" id="KW-0704">Schiff base</keyword>
<evidence type="ECO:0000256" key="6">
    <source>
        <dbReference type="ARBA" id="ARBA00022813"/>
    </source>
</evidence>
<evidence type="ECO:0000256" key="4">
    <source>
        <dbReference type="ARBA" id="ARBA00022679"/>
    </source>
</evidence>
<dbReference type="PANTHER" id="PTHR43317">
    <property type="entry name" value="THERMOSPERMINE SYNTHASE ACAULIS5"/>
    <property type="match status" value="1"/>
</dbReference>
<feature type="binding site" evidence="14">
    <location>
        <position position="249"/>
    </location>
    <ligand>
        <name>S-methyl-5'-thioadenosine</name>
        <dbReference type="ChEBI" id="CHEBI:17509"/>
    </ligand>
</feature>
<comment type="catalytic activity">
    <reaction evidence="13">
        <text>S-adenosyl 3-(methylsulfanyl)propylamine + spermidine = thermospermine + S-methyl-5'-thioadenosine + H(+)</text>
        <dbReference type="Rhea" id="RHEA:30515"/>
        <dbReference type="ChEBI" id="CHEBI:15378"/>
        <dbReference type="ChEBI" id="CHEBI:17509"/>
        <dbReference type="ChEBI" id="CHEBI:57443"/>
        <dbReference type="ChEBI" id="CHEBI:57834"/>
        <dbReference type="ChEBI" id="CHEBI:59903"/>
        <dbReference type="EC" id="2.5.1.79"/>
    </reaction>
</comment>
<organism evidence="17 18">
    <name type="scientific">Comamonas terrae</name>
    <dbReference type="NCBI Taxonomy" id="673548"/>
    <lineage>
        <taxon>Bacteria</taxon>
        <taxon>Pseudomonadati</taxon>
        <taxon>Pseudomonadota</taxon>
        <taxon>Betaproteobacteria</taxon>
        <taxon>Burkholderiales</taxon>
        <taxon>Comamonadaceae</taxon>
        <taxon>Comamonas</taxon>
    </lineage>
</organism>
<keyword evidence="5" id="KW-0210">Decarboxylase</keyword>
<dbReference type="EMBL" id="JBHUMV010000005">
    <property type="protein sequence ID" value="MFD2754953.1"/>
    <property type="molecule type" value="Genomic_DNA"/>
</dbReference>
<feature type="active site" description="Proton acceptor" evidence="14 15">
    <location>
        <position position="299"/>
    </location>
</feature>
<comment type="function">
    <text evidence="14">Catalyzes the irreversible transfer of a propylamine group from the amino donor S-adenosylmethioninamine (decarboxy-AdoMet) to putrescine (1,4-diaminobutane) to yield spermidine.</text>
</comment>
<evidence type="ECO:0000313" key="17">
    <source>
        <dbReference type="EMBL" id="MFD2754953.1"/>
    </source>
</evidence>
<evidence type="ECO:0000256" key="11">
    <source>
        <dbReference type="ARBA" id="ARBA00023270"/>
    </source>
</evidence>
<dbReference type="RefSeq" id="WP_066475573.1">
    <property type="nucleotide sequence ID" value="NZ_BCNT01000005.1"/>
</dbReference>
<feature type="binding site" evidence="14">
    <location>
        <begin position="281"/>
        <end position="282"/>
    </location>
    <ligand>
        <name>S-methyl-5'-thioadenosine</name>
        <dbReference type="ChEBI" id="CHEBI:17509"/>
    </ligand>
</feature>
<evidence type="ECO:0000256" key="9">
    <source>
        <dbReference type="ARBA" id="ARBA00023145"/>
    </source>
</evidence>
<dbReference type="CDD" id="cd02440">
    <property type="entry name" value="AdoMet_MTases"/>
    <property type="match status" value="1"/>
</dbReference>
<evidence type="ECO:0000259" key="16">
    <source>
        <dbReference type="PROSITE" id="PS51006"/>
    </source>
</evidence>
<name>A0ABW5UNI5_9BURK</name>
<protein>
    <recommendedName>
        <fullName evidence="14">Polyamine aminopropyltransferase</fullName>
    </recommendedName>
    <alternativeName>
        <fullName evidence="14">Putrescine aminopropyltransferase</fullName>
        <shortName evidence="14">PAPT</shortName>
    </alternativeName>
    <alternativeName>
        <fullName evidence="14">Spermidine synthase</fullName>
        <shortName evidence="14">SPDS</shortName>
        <shortName evidence="14">SPDSY</shortName>
        <ecNumber evidence="14">2.5.1.16</ecNumber>
    </alternativeName>
</protein>
<dbReference type="InterPro" id="IPR003826">
    <property type="entry name" value="AdoMetDC_fam_prok"/>
</dbReference>
<comment type="caution">
    <text evidence="14">Lacks conserved residue(s) required for the propagation of feature annotation.</text>
</comment>
<evidence type="ECO:0000256" key="14">
    <source>
        <dbReference type="HAMAP-Rule" id="MF_00198"/>
    </source>
</evidence>
<comment type="similarity">
    <text evidence="2 14">Belongs to the spermidine/spermine synthase family.</text>
</comment>
<dbReference type="InterPro" id="IPR030374">
    <property type="entry name" value="PABS"/>
</dbReference>
<sequence>MHGLHLTADLYQCSGHERYMLDADAIARLCREQTQASGLTLVDDKWVKFPPYDGQPGGVTGTVLLAESHLAIHTWPETGSVTIDVYVCNFSADNSSKARALMEGVIASYAPARAVRQQLMRGDIGLAAARPPEMAACVPAAAADAAPQWAMEQLAPHARFGYEAVACETRQTAYQQLELLHTPQFGKVLRLDRRFMTSEGEEFFYHEALVHPAATAHAAPRKALILGGGDGGAAEELLKHGLERVVLAELDEAVVQCARQHLQAVHRGALDDARVQICIGDGMALVDRTEERFDLVLMDLTDPDTPAESLYAPAALQRMKRVLEPDGALVLHLGSPVFHGPQVAALTRRLRTQFAVVRCYGLYIPLYGAYWGLAVASDSLDPTALTAQQAADRLQQRRVGDLQYYNAQVHGALFALPGYYRDLLNAE</sequence>
<evidence type="ECO:0000256" key="1">
    <source>
        <dbReference type="ARBA" id="ARBA00001928"/>
    </source>
</evidence>
<evidence type="ECO:0000256" key="7">
    <source>
        <dbReference type="ARBA" id="ARBA00023066"/>
    </source>
</evidence>
<evidence type="ECO:0000256" key="5">
    <source>
        <dbReference type="ARBA" id="ARBA00022793"/>
    </source>
</evidence>
<gene>
    <name evidence="14 17" type="primary">speE</name>
    <name evidence="17" type="ORF">ACFSW6_12710</name>
</gene>
<evidence type="ECO:0000256" key="13">
    <source>
        <dbReference type="ARBA" id="ARBA00048874"/>
    </source>
</evidence>
<dbReference type="Gene3D" id="3.40.50.150">
    <property type="entry name" value="Vaccinia Virus protein VP39"/>
    <property type="match status" value="1"/>
</dbReference>
<keyword evidence="3" id="KW-0963">Cytoplasm</keyword>
<dbReference type="Gene3D" id="3.60.90.10">
    <property type="entry name" value="S-adenosylmethionine decarboxylase"/>
    <property type="match status" value="1"/>
</dbReference>
<dbReference type="InterPro" id="IPR001045">
    <property type="entry name" value="Spermi_synthase"/>
</dbReference>
<dbReference type="EC" id="2.5.1.16" evidence="14"/>
<dbReference type="NCBIfam" id="NF002010">
    <property type="entry name" value="PRK00811.1"/>
    <property type="match status" value="1"/>
</dbReference>
<feature type="binding site" evidence="14">
    <location>
        <position position="306"/>
    </location>
    <ligand>
        <name>S-methyl-5'-thioadenosine</name>
        <dbReference type="ChEBI" id="CHEBI:17509"/>
    </ligand>
</feature>
<feature type="binding site" evidence="14">
    <location>
        <position position="230"/>
    </location>
    <ligand>
        <name>spermidine</name>
        <dbReference type="ChEBI" id="CHEBI:57834"/>
    </ligand>
</feature>
<comment type="cofactor">
    <cofactor evidence="1">
        <name>pyruvate</name>
        <dbReference type="ChEBI" id="CHEBI:15361"/>
    </cofactor>
</comment>
<evidence type="ECO:0000256" key="2">
    <source>
        <dbReference type="ARBA" id="ARBA00007867"/>
    </source>
</evidence>
<dbReference type="Pfam" id="PF02675">
    <property type="entry name" value="AdoMet_dc"/>
    <property type="match status" value="1"/>
</dbReference>
<evidence type="ECO:0000256" key="15">
    <source>
        <dbReference type="PROSITE-ProRule" id="PRU00354"/>
    </source>
</evidence>
<dbReference type="Gene3D" id="2.30.140.10">
    <property type="entry name" value="Spermidine synthase, tetramerisation domain"/>
    <property type="match status" value="1"/>
</dbReference>
<comment type="subunit">
    <text evidence="14">Homodimer or homotetramer.</text>
</comment>
<dbReference type="SUPFAM" id="SSF56276">
    <property type="entry name" value="S-adenosylmethionine decarboxylase"/>
    <property type="match status" value="1"/>
</dbReference>
<dbReference type="InterPro" id="IPR030373">
    <property type="entry name" value="PABS_CS"/>
</dbReference>
<comment type="pathway">
    <text evidence="14">Amine and polyamine biosynthesis; spermidine biosynthesis; spermidine from putrescine: step 1/1.</text>
</comment>
<dbReference type="SUPFAM" id="SSF53335">
    <property type="entry name" value="S-adenosyl-L-methionine-dependent methyltransferases"/>
    <property type="match status" value="1"/>
</dbReference>
<dbReference type="PROSITE" id="PS01330">
    <property type="entry name" value="PABS_1"/>
    <property type="match status" value="1"/>
</dbReference>
<dbReference type="Pfam" id="PF01564">
    <property type="entry name" value="Spermine_synth"/>
    <property type="match status" value="1"/>
</dbReference>
<comment type="caution">
    <text evidence="17">The sequence shown here is derived from an EMBL/GenBank/DDBJ whole genome shotgun (WGS) entry which is preliminary data.</text>
</comment>
<keyword evidence="9" id="KW-0865">Zymogen</keyword>
<keyword evidence="8 14" id="KW-0620">Polyamine biosynthesis</keyword>
<dbReference type="InterPro" id="IPR029063">
    <property type="entry name" value="SAM-dependent_MTases_sf"/>
</dbReference>
<feature type="binding site" evidence="14">
    <location>
        <position position="175"/>
    </location>
    <ligand>
        <name>S-methyl-5'-thioadenosine</name>
        <dbReference type="ChEBI" id="CHEBI:17509"/>
    </ligand>
</feature>
<comment type="catalytic activity">
    <reaction evidence="14">
        <text>S-adenosyl 3-(methylsulfanyl)propylamine + putrescine = S-methyl-5'-thioadenosine + spermidine + H(+)</text>
        <dbReference type="Rhea" id="RHEA:12721"/>
        <dbReference type="ChEBI" id="CHEBI:15378"/>
        <dbReference type="ChEBI" id="CHEBI:17509"/>
        <dbReference type="ChEBI" id="CHEBI:57443"/>
        <dbReference type="ChEBI" id="CHEBI:57834"/>
        <dbReference type="ChEBI" id="CHEBI:326268"/>
        <dbReference type="EC" id="2.5.1.16"/>
    </reaction>
</comment>
<reference evidence="18" key="1">
    <citation type="journal article" date="2019" name="Int. J. Syst. Evol. Microbiol.">
        <title>The Global Catalogue of Microorganisms (GCM) 10K type strain sequencing project: providing services to taxonomists for standard genome sequencing and annotation.</title>
        <authorList>
            <consortium name="The Broad Institute Genomics Platform"/>
            <consortium name="The Broad Institute Genome Sequencing Center for Infectious Disease"/>
            <person name="Wu L."/>
            <person name="Ma J."/>
        </authorList>
    </citation>
    <scope>NUCLEOTIDE SEQUENCE [LARGE SCALE GENOMIC DNA]</scope>
    <source>
        <strain evidence="18">TISTR 1906</strain>
    </source>
</reference>
<dbReference type="GO" id="GO:0004766">
    <property type="term" value="F:spermidine synthase activity"/>
    <property type="evidence" value="ECO:0007669"/>
    <property type="project" value="UniProtKB-EC"/>
</dbReference>
<evidence type="ECO:0000313" key="18">
    <source>
        <dbReference type="Proteomes" id="UP001597463"/>
    </source>
</evidence>
<dbReference type="HAMAP" id="MF_00198">
    <property type="entry name" value="Spermidine_synth"/>
    <property type="match status" value="1"/>
</dbReference>
<evidence type="ECO:0000256" key="3">
    <source>
        <dbReference type="ARBA" id="ARBA00022490"/>
    </source>
</evidence>
<keyword evidence="6" id="KW-0068">Autocatalytic cleavage</keyword>
<keyword evidence="10" id="KW-0456">Lyase</keyword>
<keyword evidence="18" id="KW-1185">Reference proteome</keyword>
<dbReference type="InterPro" id="IPR016067">
    <property type="entry name" value="S-AdoMet_deCO2ase_core"/>
</dbReference>
<dbReference type="Pfam" id="PF17284">
    <property type="entry name" value="Spermine_synt_N"/>
    <property type="match status" value="1"/>
</dbReference>
<dbReference type="InterPro" id="IPR037163">
    <property type="entry name" value="Spermidine_synt_N_sf"/>
</dbReference>
<accession>A0ABW5UNI5</accession>
<dbReference type="PROSITE" id="PS51006">
    <property type="entry name" value="PABS_2"/>
    <property type="match status" value="1"/>
</dbReference>
<feature type="binding site" evidence="14">
    <location>
        <position position="206"/>
    </location>
    <ligand>
        <name>spermidine</name>
        <dbReference type="ChEBI" id="CHEBI:57834"/>
    </ligand>
</feature>
<feature type="domain" description="PABS" evidence="16">
    <location>
        <begin position="147"/>
        <end position="378"/>
    </location>
</feature>
<dbReference type="Proteomes" id="UP001597463">
    <property type="component" value="Unassembled WGS sequence"/>
</dbReference>
<keyword evidence="12" id="KW-0670">Pyruvate</keyword>
<dbReference type="PANTHER" id="PTHR43317:SF1">
    <property type="entry name" value="THERMOSPERMINE SYNTHASE ACAULIS5"/>
    <property type="match status" value="1"/>
</dbReference>
<dbReference type="InterPro" id="IPR035246">
    <property type="entry name" value="Spermidine_synt_N"/>
</dbReference>
<keyword evidence="4 14" id="KW-0808">Transferase</keyword>
<evidence type="ECO:0000256" key="12">
    <source>
        <dbReference type="ARBA" id="ARBA00023317"/>
    </source>
</evidence>
<evidence type="ECO:0000256" key="8">
    <source>
        <dbReference type="ARBA" id="ARBA00023115"/>
    </source>
</evidence>
<proteinExistence type="inferred from homology"/>
<evidence type="ECO:0000256" key="10">
    <source>
        <dbReference type="ARBA" id="ARBA00023239"/>
    </source>
</evidence>